<dbReference type="Pfam" id="PF01979">
    <property type="entry name" value="Amidohydro_1"/>
    <property type="match status" value="1"/>
</dbReference>
<sequence>MTQFRTRGGSLRIRNGLLFDGSSASLDARDLIIREGVMLDPDDSAPDDIPEIDARGGVVTPGFIDAHLHAYAVSLNLLHNETRHLSYVALLARRRLGAALRRGFTTVRDVAGGDAGLHTAIEEGLFTSPRYFYTGAALSQTGGHGDPTSPDDTLCFHGGPGLEIVDGADALRVAVRSRLHGGAHAIKIMASGGVTSPTDPLKIPQYSLEEIRTVSEEATRRGSYVAAHAYSSEAIQHALRGGVRSIEHGNLLDAVTARAMADAGAYLVPTLVTYDAMSRRGGELGMTAVGLAKNAEVLDRGMTAIERAYGAGVPVGFGSDLMGELETEHLHGLRLQADVAGVLELLRSVTSVNAALLRNDRIGRIGPGAFGDVLIFDGNPLEDPSLLWSDRRPRVVLDGVPIGAGPSR</sequence>
<dbReference type="PANTHER" id="PTHR43135">
    <property type="entry name" value="ALPHA-D-RIBOSE 1-METHYLPHOSPHONATE 5-TRIPHOSPHATE DIPHOSPHATASE"/>
    <property type="match status" value="1"/>
</dbReference>
<dbReference type="SUPFAM" id="SSF51556">
    <property type="entry name" value="Metallo-dependent hydrolases"/>
    <property type="match status" value="1"/>
</dbReference>
<dbReference type="AlphaFoldDB" id="A0AAU0MHZ9"/>
<evidence type="ECO:0000313" key="3">
    <source>
        <dbReference type="Proteomes" id="UP001329313"/>
    </source>
</evidence>
<dbReference type="RefSeq" id="WP_330170546.1">
    <property type="nucleotide sequence ID" value="NZ_CP137080.1"/>
</dbReference>
<dbReference type="Gene3D" id="3.20.20.140">
    <property type="entry name" value="Metal-dependent hydrolases"/>
    <property type="match status" value="1"/>
</dbReference>
<dbReference type="PANTHER" id="PTHR43135:SF3">
    <property type="entry name" value="ALPHA-D-RIBOSE 1-METHYLPHOSPHONATE 5-TRIPHOSPHATE DIPHOSPHATASE"/>
    <property type="match status" value="1"/>
</dbReference>
<dbReference type="CDD" id="cd01299">
    <property type="entry name" value="Met_dep_hydrolase_A"/>
    <property type="match status" value="1"/>
</dbReference>
<gene>
    <name evidence="2" type="ORF">RYJ27_12075</name>
</gene>
<reference evidence="2 3" key="1">
    <citation type="submission" date="2023-10" db="EMBL/GenBank/DDBJ databases">
        <title>Y20.</title>
        <authorList>
            <person name="Zhang G."/>
            <person name="Ding Y."/>
        </authorList>
    </citation>
    <scope>NUCLEOTIDE SEQUENCE [LARGE SCALE GENOMIC DNA]</scope>
    <source>
        <strain evidence="2 3">Y20</strain>
    </source>
</reference>
<feature type="domain" description="Amidohydrolase-related" evidence="1">
    <location>
        <begin position="58"/>
        <end position="396"/>
    </location>
</feature>
<dbReference type="InterPro" id="IPR057744">
    <property type="entry name" value="OTAase-like"/>
</dbReference>
<proteinExistence type="predicted"/>
<dbReference type="KEGG" id="mliy:RYJ27_12075"/>
<evidence type="ECO:0000313" key="2">
    <source>
        <dbReference type="EMBL" id="WOQ69422.1"/>
    </source>
</evidence>
<organism evidence="2 3">
    <name type="scientific">Microbacterium limosum</name>
    <dbReference type="NCBI Taxonomy" id="3079935"/>
    <lineage>
        <taxon>Bacteria</taxon>
        <taxon>Bacillati</taxon>
        <taxon>Actinomycetota</taxon>
        <taxon>Actinomycetes</taxon>
        <taxon>Micrococcales</taxon>
        <taxon>Microbacteriaceae</taxon>
        <taxon>Microbacterium</taxon>
    </lineage>
</organism>
<keyword evidence="3" id="KW-1185">Reference proteome</keyword>
<name>A0AAU0MHZ9_9MICO</name>
<dbReference type="Proteomes" id="UP001329313">
    <property type="component" value="Chromosome"/>
</dbReference>
<dbReference type="EMBL" id="CP137080">
    <property type="protein sequence ID" value="WOQ69422.1"/>
    <property type="molecule type" value="Genomic_DNA"/>
</dbReference>
<dbReference type="InterPro" id="IPR032466">
    <property type="entry name" value="Metal_Hydrolase"/>
</dbReference>
<accession>A0AAU0MHZ9</accession>
<dbReference type="InterPro" id="IPR011059">
    <property type="entry name" value="Metal-dep_hydrolase_composite"/>
</dbReference>
<dbReference type="InterPro" id="IPR051781">
    <property type="entry name" value="Metallo-dep_Hydrolase"/>
</dbReference>
<dbReference type="InterPro" id="IPR006680">
    <property type="entry name" value="Amidohydro-rel"/>
</dbReference>
<evidence type="ECO:0000259" key="1">
    <source>
        <dbReference type="Pfam" id="PF01979"/>
    </source>
</evidence>
<protein>
    <submittedName>
        <fullName evidence="2">Amidohydrolase family protein</fullName>
    </submittedName>
</protein>
<dbReference type="GO" id="GO:0016810">
    <property type="term" value="F:hydrolase activity, acting on carbon-nitrogen (but not peptide) bonds"/>
    <property type="evidence" value="ECO:0007669"/>
    <property type="project" value="InterPro"/>
</dbReference>
<dbReference type="SUPFAM" id="SSF51338">
    <property type="entry name" value="Composite domain of metallo-dependent hydrolases"/>
    <property type="match status" value="1"/>
</dbReference>
<dbReference type="Gene3D" id="2.30.40.10">
    <property type="entry name" value="Urease, subunit C, domain 1"/>
    <property type="match status" value="1"/>
</dbReference>